<dbReference type="AlphaFoldDB" id="A0A183N7M2"/>
<organism evidence="1 2">
    <name type="scientific">Schistosoma margrebowiei</name>
    <dbReference type="NCBI Taxonomy" id="48269"/>
    <lineage>
        <taxon>Eukaryota</taxon>
        <taxon>Metazoa</taxon>
        <taxon>Spiralia</taxon>
        <taxon>Lophotrochozoa</taxon>
        <taxon>Platyhelminthes</taxon>
        <taxon>Trematoda</taxon>
        <taxon>Digenea</taxon>
        <taxon>Strigeidida</taxon>
        <taxon>Schistosomatoidea</taxon>
        <taxon>Schistosomatidae</taxon>
        <taxon>Schistosoma</taxon>
    </lineage>
</organism>
<proteinExistence type="predicted"/>
<dbReference type="Proteomes" id="UP000277204">
    <property type="component" value="Unassembled WGS sequence"/>
</dbReference>
<sequence>MRRLGLDDDMSGSNDSINGQGAYLSFLHLRHLKLRDLMRTCISILNYFRSIERTLTINDQGLSINGKGGVERISPQNHRVGVDGQDNQRCGNSLNVHGYLFNTPQEFK</sequence>
<dbReference type="PANTHER" id="PTHR33331:SF13">
    <property type="entry name" value="COILED-COIL DOMAIN CONTAINING 162"/>
    <property type="match status" value="1"/>
</dbReference>
<dbReference type="InterPro" id="IPR040401">
    <property type="entry name" value="CCDC162"/>
</dbReference>
<keyword evidence="2" id="KW-1185">Reference proteome</keyword>
<gene>
    <name evidence="1" type="ORF">SMRZ_LOCUS24297</name>
</gene>
<protein>
    <submittedName>
        <fullName evidence="1">Uncharacterized protein</fullName>
    </submittedName>
</protein>
<evidence type="ECO:0000313" key="1">
    <source>
        <dbReference type="EMBL" id="VDP50699.1"/>
    </source>
</evidence>
<dbReference type="PANTHER" id="PTHR33331">
    <property type="entry name" value="COILED-COIL DOMAIN-CONTAINING PROTEIN 162"/>
    <property type="match status" value="1"/>
</dbReference>
<evidence type="ECO:0000313" key="2">
    <source>
        <dbReference type="Proteomes" id="UP000277204"/>
    </source>
</evidence>
<accession>A0A183N7M2</accession>
<dbReference type="STRING" id="48269.A0A183N7M2"/>
<name>A0A183N7M2_9TREM</name>
<dbReference type="EMBL" id="UZAI01020293">
    <property type="protein sequence ID" value="VDP50699.1"/>
    <property type="molecule type" value="Genomic_DNA"/>
</dbReference>
<reference evidence="1 2" key="1">
    <citation type="submission" date="2018-11" db="EMBL/GenBank/DDBJ databases">
        <authorList>
            <consortium name="Pathogen Informatics"/>
        </authorList>
    </citation>
    <scope>NUCLEOTIDE SEQUENCE [LARGE SCALE GENOMIC DNA]</scope>
    <source>
        <strain evidence="1 2">Zambia</strain>
    </source>
</reference>